<dbReference type="Proteomes" id="UP001147746">
    <property type="component" value="Unassembled WGS sequence"/>
</dbReference>
<proteinExistence type="predicted"/>
<sequence>MASSGRLSRVHLGRRRSPWSNEPDECSKDILGHREAPGDEAPDLNHFPDACLGMLEAPGLILTRAWRSPPRDLIGMTRHLYHDVLAAVSGEYLDDQLVFSRVGATPSRLGRVCKLRGSGGSRRLSSI</sequence>
<dbReference type="EMBL" id="JAPZBO010000008">
    <property type="protein sequence ID" value="KAJ5308531.1"/>
    <property type="molecule type" value="Genomic_DNA"/>
</dbReference>
<evidence type="ECO:0000256" key="1">
    <source>
        <dbReference type="SAM" id="MobiDB-lite"/>
    </source>
</evidence>
<dbReference type="AlphaFoldDB" id="A0A9W9PT40"/>
<keyword evidence="3" id="KW-1185">Reference proteome</keyword>
<organism evidence="2 3">
    <name type="scientific">Penicillium atrosanguineum</name>
    <dbReference type="NCBI Taxonomy" id="1132637"/>
    <lineage>
        <taxon>Eukaryota</taxon>
        <taxon>Fungi</taxon>
        <taxon>Dikarya</taxon>
        <taxon>Ascomycota</taxon>
        <taxon>Pezizomycotina</taxon>
        <taxon>Eurotiomycetes</taxon>
        <taxon>Eurotiomycetidae</taxon>
        <taxon>Eurotiales</taxon>
        <taxon>Aspergillaceae</taxon>
        <taxon>Penicillium</taxon>
    </lineage>
</organism>
<feature type="compositionally biased region" description="Basic residues" evidence="1">
    <location>
        <begin position="8"/>
        <end position="17"/>
    </location>
</feature>
<gene>
    <name evidence="2" type="ORF">N7476_009187</name>
</gene>
<reference evidence="2" key="1">
    <citation type="submission" date="2022-12" db="EMBL/GenBank/DDBJ databases">
        <authorList>
            <person name="Petersen C."/>
        </authorList>
    </citation>
    <scope>NUCLEOTIDE SEQUENCE</scope>
    <source>
        <strain evidence="2">IBT 21472</strain>
    </source>
</reference>
<protein>
    <submittedName>
        <fullName evidence="2">Uncharacterized protein</fullName>
    </submittedName>
</protein>
<feature type="region of interest" description="Disordered" evidence="1">
    <location>
        <begin position="1"/>
        <end position="26"/>
    </location>
</feature>
<comment type="caution">
    <text evidence="2">The sequence shown here is derived from an EMBL/GenBank/DDBJ whole genome shotgun (WGS) entry which is preliminary data.</text>
</comment>
<accession>A0A9W9PT40</accession>
<name>A0A9W9PT40_9EURO</name>
<reference evidence="2" key="2">
    <citation type="journal article" date="2023" name="IMA Fungus">
        <title>Comparative genomic study of the Penicillium genus elucidates a diverse pangenome and 15 lateral gene transfer events.</title>
        <authorList>
            <person name="Petersen C."/>
            <person name="Sorensen T."/>
            <person name="Nielsen M.R."/>
            <person name="Sondergaard T.E."/>
            <person name="Sorensen J.L."/>
            <person name="Fitzpatrick D.A."/>
            <person name="Frisvad J.C."/>
            <person name="Nielsen K.L."/>
        </authorList>
    </citation>
    <scope>NUCLEOTIDE SEQUENCE</scope>
    <source>
        <strain evidence="2">IBT 21472</strain>
    </source>
</reference>
<evidence type="ECO:0000313" key="2">
    <source>
        <dbReference type="EMBL" id="KAJ5308531.1"/>
    </source>
</evidence>
<evidence type="ECO:0000313" key="3">
    <source>
        <dbReference type="Proteomes" id="UP001147746"/>
    </source>
</evidence>